<feature type="region of interest" description="Disordered" evidence="1">
    <location>
        <begin position="1"/>
        <end position="20"/>
    </location>
</feature>
<dbReference type="Proteomes" id="UP000735302">
    <property type="component" value="Unassembled WGS sequence"/>
</dbReference>
<feature type="compositionally biased region" description="Basic and acidic residues" evidence="1">
    <location>
        <begin position="1"/>
        <end position="12"/>
    </location>
</feature>
<gene>
    <name evidence="2" type="ORF">PoB_007226800</name>
</gene>
<evidence type="ECO:0000313" key="2">
    <source>
        <dbReference type="EMBL" id="GFO45763.1"/>
    </source>
</evidence>
<proteinExistence type="predicted"/>
<reference evidence="2 3" key="1">
    <citation type="journal article" date="2021" name="Elife">
        <title>Chloroplast acquisition without the gene transfer in kleptoplastic sea slugs, Plakobranchus ocellatus.</title>
        <authorList>
            <person name="Maeda T."/>
            <person name="Takahashi S."/>
            <person name="Yoshida T."/>
            <person name="Shimamura S."/>
            <person name="Takaki Y."/>
            <person name="Nagai Y."/>
            <person name="Toyoda A."/>
            <person name="Suzuki Y."/>
            <person name="Arimoto A."/>
            <person name="Ishii H."/>
            <person name="Satoh N."/>
            <person name="Nishiyama T."/>
            <person name="Hasebe M."/>
            <person name="Maruyama T."/>
            <person name="Minagawa J."/>
            <person name="Obokata J."/>
            <person name="Shigenobu S."/>
        </authorList>
    </citation>
    <scope>NUCLEOTIDE SEQUENCE [LARGE SCALE GENOMIC DNA]</scope>
</reference>
<name>A0AAV4DN79_9GAST</name>
<organism evidence="2 3">
    <name type="scientific">Plakobranchus ocellatus</name>
    <dbReference type="NCBI Taxonomy" id="259542"/>
    <lineage>
        <taxon>Eukaryota</taxon>
        <taxon>Metazoa</taxon>
        <taxon>Spiralia</taxon>
        <taxon>Lophotrochozoa</taxon>
        <taxon>Mollusca</taxon>
        <taxon>Gastropoda</taxon>
        <taxon>Heterobranchia</taxon>
        <taxon>Euthyneura</taxon>
        <taxon>Panpulmonata</taxon>
        <taxon>Sacoglossa</taxon>
        <taxon>Placobranchoidea</taxon>
        <taxon>Plakobranchidae</taxon>
        <taxon>Plakobranchus</taxon>
    </lineage>
</organism>
<protein>
    <submittedName>
        <fullName evidence="2">Uncharacterized protein</fullName>
    </submittedName>
</protein>
<sequence>MLPAHTVDKEKSTATQSKTIVVKDKNVSRSLDKEMVTRSSGKSFALSEVTDRKIKRASLSQSSSKWRKLSERTQNPEAESEAAKKKKNDQGFHECEVFRASVDAIESAFAWEKCTKNPGHENFIPIAEFSMSHLPTQYQSLTVMGCITNVAKCTARLRVCYTSWERPHDYTFAVARGTKIPYTGSGYVYRITPGKGLCPCPDSHEPNWWKIYVQTACHVVFNTEEAKATEVDLFYDDEKACVDGRMKTMQGMEVLEKNLLGDRCELVCFTHDSVLVKELQSLMEQSRHSFHALCHEQYKSVINNLCVAVSHPHAQPKQVTLGKVTSRKKQWGIGRRTFSYSTDTCRGSSGAPIIMPLGAITIKSPWVAPHSTTTDDGKLNMSGVGDIWLLS</sequence>
<dbReference type="AlphaFoldDB" id="A0AAV4DN79"/>
<evidence type="ECO:0000256" key="1">
    <source>
        <dbReference type="SAM" id="MobiDB-lite"/>
    </source>
</evidence>
<accession>A0AAV4DN79</accession>
<dbReference type="InterPro" id="IPR009003">
    <property type="entry name" value="Peptidase_S1_PA"/>
</dbReference>
<feature type="region of interest" description="Disordered" evidence="1">
    <location>
        <begin position="50"/>
        <end position="86"/>
    </location>
</feature>
<keyword evidence="3" id="KW-1185">Reference proteome</keyword>
<comment type="caution">
    <text evidence="2">The sequence shown here is derived from an EMBL/GenBank/DDBJ whole genome shotgun (WGS) entry which is preliminary data.</text>
</comment>
<dbReference type="EMBL" id="BLXT01008070">
    <property type="protein sequence ID" value="GFO45763.1"/>
    <property type="molecule type" value="Genomic_DNA"/>
</dbReference>
<evidence type="ECO:0000313" key="3">
    <source>
        <dbReference type="Proteomes" id="UP000735302"/>
    </source>
</evidence>
<dbReference type="SUPFAM" id="SSF50494">
    <property type="entry name" value="Trypsin-like serine proteases"/>
    <property type="match status" value="1"/>
</dbReference>